<dbReference type="STRING" id="1445577.A0A010RSY5"/>
<gene>
    <name evidence="2" type="ORF">CFIO01_11373</name>
</gene>
<evidence type="ECO:0000313" key="2">
    <source>
        <dbReference type="EMBL" id="EXF75383.1"/>
    </source>
</evidence>
<dbReference type="HOGENOM" id="CLU_1555127_0_0_1"/>
<feature type="compositionally biased region" description="Low complexity" evidence="1">
    <location>
        <begin position="96"/>
        <end position="118"/>
    </location>
</feature>
<protein>
    <submittedName>
        <fullName evidence="2">Uncharacterized protein</fullName>
    </submittedName>
</protein>
<evidence type="ECO:0000313" key="3">
    <source>
        <dbReference type="Proteomes" id="UP000020467"/>
    </source>
</evidence>
<evidence type="ECO:0000256" key="1">
    <source>
        <dbReference type="SAM" id="MobiDB-lite"/>
    </source>
</evidence>
<feature type="region of interest" description="Disordered" evidence="1">
    <location>
        <begin position="96"/>
        <end position="132"/>
    </location>
</feature>
<dbReference type="KEGG" id="cfj:CFIO01_11373"/>
<reference evidence="2 3" key="1">
    <citation type="submission" date="2014-02" db="EMBL/GenBank/DDBJ databases">
        <title>The genome sequence of Colletotrichum fioriniae PJ7.</title>
        <authorList>
            <person name="Baroncelli R."/>
            <person name="Thon M.R."/>
        </authorList>
    </citation>
    <scope>NUCLEOTIDE SEQUENCE [LARGE SCALE GENOMIC DNA]</scope>
    <source>
        <strain evidence="2 3">PJ7</strain>
    </source>
</reference>
<dbReference type="AlphaFoldDB" id="A0A010RSY5"/>
<organism evidence="2 3">
    <name type="scientific">Colletotrichum fioriniae PJ7</name>
    <dbReference type="NCBI Taxonomy" id="1445577"/>
    <lineage>
        <taxon>Eukaryota</taxon>
        <taxon>Fungi</taxon>
        <taxon>Dikarya</taxon>
        <taxon>Ascomycota</taxon>
        <taxon>Pezizomycotina</taxon>
        <taxon>Sordariomycetes</taxon>
        <taxon>Hypocreomycetidae</taxon>
        <taxon>Glomerellales</taxon>
        <taxon>Glomerellaceae</taxon>
        <taxon>Colletotrichum</taxon>
        <taxon>Colletotrichum acutatum species complex</taxon>
    </lineage>
</organism>
<sequence length="171" mass="20260">MCQKVFYTYACQHVECVTYDCTKSCGSTRSGCMKREPSEHTSLKDQICHDCNEIIRSMRQNRHDNRHDSRGRSRHWEHRIRHYEHLMDRAQTILDQQQASQAEQRQQSQQQQNRPDQQSISPSGKTIRPLESNKLSNIRRDESFGLAPNTLYQLHVAQDAWFAIQRNRDNF</sequence>
<accession>A0A010RSY5</accession>
<dbReference type="EMBL" id="JARH01000907">
    <property type="protein sequence ID" value="EXF75383.1"/>
    <property type="molecule type" value="Genomic_DNA"/>
</dbReference>
<dbReference type="OrthoDB" id="4829615at2759"/>
<keyword evidence="3" id="KW-1185">Reference proteome</keyword>
<proteinExistence type="predicted"/>
<comment type="caution">
    <text evidence="2">The sequence shown here is derived from an EMBL/GenBank/DDBJ whole genome shotgun (WGS) entry which is preliminary data.</text>
</comment>
<name>A0A010RSY5_9PEZI</name>
<dbReference type="eggNOG" id="ENOG502T7AI">
    <property type="taxonomic scope" value="Eukaryota"/>
</dbReference>
<dbReference type="Proteomes" id="UP000020467">
    <property type="component" value="Unassembled WGS sequence"/>
</dbReference>